<dbReference type="Proteomes" id="UP000249165">
    <property type="component" value="Unassembled WGS sequence"/>
</dbReference>
<sequence length="390" mass="43854">MNVTTAFRNLDSHGQHRGPEVIRHEAAALEKRLARFRPDLVRLEATVSQARGKKRIQADLRLGLPSGVIAARSEGFETEPVLRKAFAALGRRLDRHLARLQRTTEWKRPTRRARIGRLLPSARDRAEADRRALYFDLIEDHLVHVYNTIRRELIYLEASGAVPANRLSVRGLVDATILNGLDRFEKRPSEFSVGDWLTRLAYRTIGAEARAARRALPDDAARLDDAPEAPAREPTEADQEMHEFYQPDDVLLLEDLVADEDGEEAETWMARREAALALHRALADLPALWRRIFLRLHMEDETADRAAVVLDLSAEDVARLAEAARAFLHQRLIEAGHAPDSADAALTDIPTHMAQIPQPLEYRDRIAAAMTGHGDERPHGAPDPAERADH</sequence>
<name>A0A327XKH1_9RHOB</name>
<dbReference type="OrthoDB" id="7596454at2"/>
<gene>
    <name evidence="2" type="ORF">ATI53_10767</name>
</gene>
<evidence type="ECO:0000313" key="3">
    <source>
        <dbReference type="Proteomes" id="UP000249165"/>
    </source>
</evidence>
<feature type="compositionally biased region" description="Basic and acidic residues" evidence="1">
    <location>
        <begin position="373"/>
        <end position="390"/>
    </location>
</feature>
<protein>
    <recommendedName>
        <fullName evidence="4">RNA polymerase sigma factor (Sigma-70 family)</fullName>
    </recommendedName>
</protein>
<dbReference type="EMBL" id="QLMG01000076">
    <property type="protein sequence ID" value="RAK08882.1"/>
    <property type="molecule type" value="Genomic_DNA"/>
</dbReference>
<reference evidence="2 3" key="1">
    <citation type="submission" date="2018-06" db="EMBL/GenBank/DDBJ databases">
        <title>Genomic Encyclopedia of Archaeal and Bacterial Type Strains, Phase II (KMG-II): from individual species to whole genera.</title>
        <authorList>
            <person name="Goeker M."/>
        </authorList>
    </citation>
    <scope>NUCLEOTIDE SEQUENCE [LARGE SCALE GENOMIC DNA]</scope>
    <source>
        <strain evidence="2 3">DSM 22011</strain>
    </source>
</reference>
<feature type="region of interest" description="Disordered" evidence="1">
    <location>
        <begin position="218"/>
        <end position="240"/>
    </location>
</feature>
<evidence type="ECO:0000313" key="2">
    <source>
        <dbReference type="EMBL" id="RAK08882.1"/>
    </source>
</evidence>
<dbReference type="RefSeq" id="WP_111551351.1">
    <property type="nucleotide sequence ID" value="NZ_LIQE01000089.1"/>
</dbReference>
<dbReference type="Gene3D" id="3.30.160.100">
    <property type="entry name" value="Ribosome hibernation promotion factor-like"/>
    <property type="match status" value="1"/>
</dbReference>
<feature type="region of interest" description="Disordered" evidence="1">
    <location>
        <begin position="368"/>
        <end position="390"/>
    </location>
</feature>
<organism evidence="2 3">
    <name type="scientific">Salipiger aestuarii</name>
    <dbReference type="NCBI Taxonomy" id="568098"/>
    <lineage>
        <taxon>Bacteria</taxon>
        <taxon>Pseudomonadati</taxon>
        <taxon>Pseudomonadota</taxon>
        <taxon>Alphaproteobacteria</taxon>
        <taxon>Rhodobacterales</taxon>
        <taxon>Roseobacteraceae</taxon>
        <taxon>Salipiger</taxon>
    </lineage>
</organism>
<accession>A0A327XKH1</accession>
<keyword evidence="3" id="KW-1185">Reference proteome</keyword>
<evidence type="ECO:0008006" key="4">
    <source>
        <dbReference type="Google" id="ProtNLM"/>
    </source>
</evidence>
<dbReference type="InterPro" id="IPR036567">
    <property type="entry name" value="RHF-like"/>
</dbReference>
<dbReference type="AlphaFoldDB" id="A0A327XKH1"/>
<dbReference type="SUPFAM" id="SSF88659">
    <property type="entry name" value="Sigma3 and sigma4 domains of RNA polymerase sigma factors"/>
    <property type="match status" value="1"/>
</dbReference>
<dbReference type="SUPFAM" id="SSF69754">
    <property type="entry name" value="Ribosome binding protein Y (YfiA homologue)"/>
    <property type="match status" value="1"/>
</dbReference>
<evidence type="ECO:0000256" key="1">
    <source>
        <dbReference type="SAM" id="MobiDB-lite"/>
    </source>
</evidence>
<proteinExistence type="predicted"/>
<dbReference type="InterPro" id="IPR013324">
    <property type="entry name" value="RNA_pol_sigma_r3/r4-like"/>
</dbReference>
<comment type="caution">
    <text evidence="2">The sequence shown here is derived from an EMBL/GenBank/DDBJ whole genome shotgun (WGS) entry which is preliminary data.</text>
</comment>